<keyword evidence="9" id="KW-0902">Two-component regulatory system</keyword>
<dbReference type="InterPro" id="IPR050428">
    <property type="entry name" value="TCS_sensor_his_kinase"/>
</dbReference>
<keyword evidence="6" id="KW-0812">Transmembrane</keyword>
<keyword evidence="10" id="KW-0472">Membrane</keyword>
<dbReference type="InterPro" id="IPR004358">
    <property type="entry name" value="Sig_transdc_His_kin-like_C"/>
</dbReference>
<dbReference type="SMART" id="SM00387">
    <property type="entry name" value="HATPase_c"/>
    <property type="match status" value="1"/>
</dbReference>
<evidence type="ECO:0000256" key="7">
    <source>
        <dbReference type="ARBA" id="ARBA00022777"/>
    </source>
</evidence>
<keyword evidence="14" id="KW-1185">Reference proteome</keyword>
<dbReference type="PROSITE" id="PS50885">
    <property type="entry name" value="HAMP"/>
    <property type="match status" value="1"/>
</dbReference>
<evidence type="ECO:0000259" key="11">
    <source>
        <dbReference type="PROSITE" id="PS50109"/>
    </source>
</evidence>
<proteinExistence type="predicted"/>
<evidence type="ECO:0000256" key="10">
    <source>
        <dbReference type="ARBA" id="ARBA00023136"/>
    </source>
</evidence>
<dbReference type="SMART" id="SM00304">
    <property type="entry name" value="HAMP"/>
    <property type="match status" value="1"/>
</dbReference>
<keyword evidence="4" id="KW-0597">Phosphoprotein</keyword>
<comment type="caution">
    <text evidence="13">The sequence shown here is derived from an EMBL/GenBank/DDBJ whole genome shotgun (WGS) entry which is preliminary data.</text>
</comment>
<dbReference type="Proteomes" id="UP000626026">
    <property type="component" value="Unassembled WGS sequence"/>
</dbReference>
<evidence type="ECO:0000256" key="9">
    <source>
        <dbReference type="ARBA" id="ARBA00023012"/>
    </source>
</evidence>
<dbReference type="PRINTS" id="PR00344">
    <property type="entry name" value="BCTRLSENSOR"/>
</dbReference>
<dbReference type="InterPro" id="IPR036097">
    <property type="entry name" value="HisK_dim/P_sf"/>
</dbReference>
<keyword evidence="5" id="KW-0808">Transferase</keyword>
<dbReference type="InterPro" id="IPR005467">
    <property type="entry name" value="His_kinase_dom"/>
</dbReference>
<dbReference type="InterPro" id="IPR003660">
    <property type="entry name" value="HAMP_dom"/>
</dbReference>
<dbReference type="PROSITE" id="PS50109">
    <property type="entry name" value="HIS_KIN"/>
    <property type="match status" value="1"/>
</dbReference>
<keyword evidence="8" id="KW-1133">Transmembrane helix</keyword>
<evidence type="ECO:0000256" key="1">
    <source>
        <dbReference type="ARBA" id="ARBA00000085"/>
    </source>
</evidence>
<feature type="domain" description="HAMP" evidence="12">
    <location>
        <begin position="160"/>
        <end position="213"/>
    </location>
</feature>
<evidence type="ECO:0000256" key="5">
    <source>
        <dbReference type="ARBA" id="ARBA00022679"/>
    </source>
</evidence>
<dbReference type="PANTHER" id="PTHR45436:SF8">
    <property type="entry name" value="HISTIDINE KINASE"/>
    <property type="match status" value="1"/>
</dbReference>
<sequence>MFLLAGLAFTGVLWWGTAGALDRQIDAAIRADAMALAERWRDAGDQAVADAIGERLALDAENQTLYLLSAPSGQRLAGNLEALPQGFAPDVQWYGMSLERDGIPGEARLFVLPLPDGSRLAVGRDVEEKLRLRALLTEGLAWSAGVALLFAFAGAALLRRALERRLAPVTATAALIAGGDLSPRVPLSGREDEFEALGHSMNTMLDRIAHLMEGVRGVSDAIAHDLRTPIARARNRLEEALANADDPAALHSALERGIADLDNVTRVFQAVLRIAEVEAGARRAAFAPVDLVPLLEDAAELYGATAEENGQTLRTEWPAALPLTGDRDLLLQALANLLDNAVKFTPDGGSILLKAELLEDAIVVRVSDQGPGLSLEDRERVGERFFRADSSRNTPGSGLGLSLVRAVVQLHGGTLWFDEGHGESLDKPGLAVCFRLPLA</sequence>
<dbReference type="Pfam" id="PF02518">
    <property type="entry name" value="HATPase_c"/>
    <property type="match status" value="1"/>
</dbReference>
<name>A0ABR7RRX6_9PROT</name>
<evidence type="ECO:0000256" key="4">
    <source>
        <dbReference type="ARBA" id="ARBA00022553"/>
    </source>
</evidence>
<evidence type="ECO:0000256" key="6">
    <source>
        <dbReference type="ARBA" id="ARBA00022692"/>
    </source>
</evidence>
<dbReference type="Pfam" id="PF00672">
    <property type="entry name" value="HAMP"/>
    <property type="match status" value="1"/>
</dbReference>
<dbReference type="Gene3D" id="6.10.340.10">
    <property type="match status" value="1"/>
</dbReference>
<dbReference type="InterPro" id="IPR036890">
    <property type="entry name" value="HATPase_C_sf"/>
</dbReference>
<gene>
    <name evidence="13" type="ORF">IBL26_21195</name>
</gene>
<dbReference type="SUPFAM" id="SSF55874">
    <property type="entry name" value="ATPase domain of HSP90 chaperone/DNA topoisomerase II/histidine kinase"/>
    <property type="match status" value="1"/>
</dbReference>
<evidence type="ECO:0000256" key="8">
    <source>
        <dbReference type="ARBA" id="ARBA00022989"/>
    </source>
</evidence>
<evidence type="ECO:0000313" key="13">
    <source>
        <dbReference type="EMBL" id="MBC9209376.1"/>
    </source>
</evidence>
<dbReference type="SMART" id="SM00388">
    <property type="entry name" value="HisKA"/>
    <property type="match status" value="1"/>
</dbReference>
<dbReference type="CDD" id="cd06225">
    <property type="entry name" value="HAMP"/>
    <property type="match status" value="1"/>
</dbReference>
<dbReference type="CDD" id="cd00082">
    <property type="entry name" value="HisKA"/>
    <property type="match status" value="1"/>
</dbReference>
<evidence type="ECO:0000256" key="2">
    <source>
        <dbReference type="ARBA" id="ARBA00004370"/>
    </source>
</evidence>
<dbReference type="Gene3D" id="3.30.565.10">
    <property type="entry name" value="Histidine kinase-like ATPase, C-terminal domain"/>
    <property type="match status" value="1"/>
</dbReference>
<evidence type="ECO:0000256" key="3">
    <source>
        <dbReference type="ARBA" id="ARBA00012438"/>
    </source>
</evidence>
<protein>
    <recommendedName>
        <fullName evidence="3">histidine kinase</fullName>
        <ecNumber evidence="3">2.7.13.3</ecNumber>
    </recommendedName>
</protein>
<evidence type="ECO:0000313" key="14">
    <source>
        <dbReference type="Proteomes" id="UP000626026"/>
    </source>
</evidence>
<comment type="subcellular location">
    <subcellularLocation>
        <location evidence="2">Membrane</location>
    </subcellularLocation>
</comment>
<dbReference type="InterPro" id="IPR003594">
    <property type="entry name" value="HATPase_dom"/>
</dbReference>
<dbReference type="EC" id="2.7.13.3" evidence="3"/>
<keyword evidence="7 13" id="KW-0418">Kinase</keyword>
<comment type="catalytic activity">
    <reaction evidence="1">
        <text>ATP + protein L-histidine = ADP + protein N-phospho-L-histidine.</text>
        <dbReference type="EC" id="2.7.13.3"/>
    </reaction>
</comment>
<organism evidence="13 14">
    <name type="scientific">Teichococcus aerophilus</name>
    <dbReference type="NCBI Taxonomy" id="1224513"/>
    <lineage>
        <taxon>Bacteria</taxon>
        <taxon>Pseudomonadati</taxon>
        <taxon>Pseudomonadota</taxon>
        <taxon>Alphaproteobacteria</taxon>
        <taxon>Acetobacterales</taxon>
        <taxon>Roseomonadaceae</taxon>
        <taxon>Roseomonas</taxon>
    </lineage>
</organism>
<dbReference type="EMBL" id="JACTVA010000053">
    <property type="protein sequence ID" value="MBC9209376.1"/>
    <property type="molecule type" value="Genomic_DNA"/>
</dbReference>
<accession>A0ABR7RRX6</accession>
<evidence type="ECO:0000259" key="12">
    <source>
        <dbReference type="PROSITE" id="PS50885"/>
    </source>
</evidence>
<dbReference type="CDD" id="cd00075">
    <property type="entry name" value="HATPase"/>
    <property type="match status" value="1"/>
</dbReference>
<dbReference type="InterPro" id="IPR003661">
    <property type="entry name" value="HisK_dim/P_dom"/>
</dbReference>
<dbReference type="GO" id="GO:0016301">
    <property type="term" value="F:kinase activity"/>
    <property type="evidence" value="ECO:0007669"/>
    <property type="project" value="UniProtKB-KW"/>
</dbReference>
<feature type="domain" description="Histidine kinase" evidence="11">
    <location>
        <begin position="221"/>
        <end position="439"/>
    </location>
</feature>
<reference evidence="13 14" key="1">
    <citation type="journal article" date="2013" name="Int. J. Syst. Evol. Microbiol.">
        <title>Roseomonas aerophila sp. nov., isolated from air.</title>
        <authorList>
            <person name="Kim S.J."/>
            <person name="Weon H.Y."/>
            <person name="Ahn J.H."/>
            <person name="Hong S.B."/>
            <person name="Seok S.J."/>
            <person name="Whang K.S."/>
            <person name="Kwon S.W."/>
        </authorList>
    </citation>
    <scope>NUCLEOTIDE SEQUENCE [LARGE SCALE GENOMIC DNA]</scope>
    <source>
        <strain evidence="13 14">NBRC 108923</strain>
    </source>
</reference>
<dbReference type="PANTHER" id="PTHR45436">
    <property type="entry name" value="SENSOR HISTIDINE KINASE YKOH"/>
    <property type="match status" value="1"/>
</dbReference>
<dbReference type="SUPFAM" id="SSF47384">
    <property type="entry name" value="Homodimeric domain of signal transducing histidine kinase"/>
    <property type="match status" value="1"/>
</dbReference>
<dbReference type="SUPFAM" id="SSF158472">
    <property type="entry name" value="HAMP domain-like"/>
    <property type="match status" value="1"/>
</dbReference>